<dbReference type="PANTHER" id="PTHR33375:SF1">
    <property type="entry name" value="CHROMOSOME-PARTITIONING PROTEIN PARB-RELATED"/>
    <property type="match status" value="1"/>
</dbReference>
<evidence type="ECO:0000313" key="4">
    <source>
        <dbReference type="EMBL" id="CUQ88641.1"/>
    </source>
</evidence>
<dbReference type="Pfam" id="PF02195">
    <property type="entry name" value="ParB_N"/>
    <property type="match status" value="1"/>
</dbReference>
<feature type="domain" description="ParB-like N-terminal" evidence="3">
    <location>
        <begin position="30"/>
        <end position="120"/>
    </location>
</feature>
<dbReference type="Proteomes" id="UP000095662">
    <property type="component" value="Unassembled WGS sequence"/>
</dbReference>
<dbReference type="InterPro" id="IPR041468">
    <property type="entry name" value="HTH_ParB/Spo0J"/>
</dbReference>
<sequence>MAFDFSNIKAKGKLNGLSFYSPVSDNDSVHEIPLDLIDSFEGHPFSVVDNDDMVQLTESVKHNGIMNPAIVREKGSGRYELISGHRRKRACELAGLKILKAYVKQLTDEEATIIMVDSNLQREKILPSERAFAYKMKYEVLKKSVGRPSTDKLSPVATKSGRTDEQIGDMFGESKDTVRRYIRLTYLIKEIRDMVDDDKLSIRAAVEISYIQPAKQAILVPFMQKYDVTINKAAELREWSDNGGLTDNETVTSLFTGKSAKKESSHKTPNAIKYKQIKSYIPDSVLKEDYQSYVIKALLFYRDNGEDV</sequence>
<dbReference type="GO" id="GO:0005694">
    <property type="term" value="C:chromosome"/>
    <property type="evidence" value="ECO:0007669"/>
    <property type="project" value="TreeGrafter"/>
</dbReference>
<dbReference type="InterPro" id="IPR004437">
    <property type="entry name" value="ParB/RepB/Spo0J"/>
</dbReference>
<dbReference type="GO" id="GO:0007059">
    <property type="term" value="P:chromosome segregation"/>
    <property type="evidence" value="ECO:0007669"/>
    <property type="project" value="UniProtKB-KW"/>
</dbReference>
<protein>
    <submittedName>
        <fullName evidence="4">Probable chromosome-partitioning protein parB</fullName>
    </submittedName>
</protein>
<evidence type="ECO:0000256" key="1">
    <source>
        <dbReference type="ARBA" id="ARBA00006295"/>
    </source>
</evidence>
<dbReference type="EMBL" id="CZBY01000014">
    <property type="protein sequence ID" value="CUQ88641.1"/>
    <property type="molecule type" value="Genomic_DNA"/>
</dbReference>
<evidence type="ECO:0000259" key="3">
    <source>
        <dbReference type="SMART" id="SM00470"/>
    </source>
</evidence>
<dbReference type="AlphaFoldDB" id="A0A174ZXV1"/>
<dbReference type="InterPro" id="IPR050336">
    <property type="entry name" value="Chromosome_partition/occlusion"/>
</dbReference>
<dbReference type="PANTHER" id="PTHR33375">
    <property type="entry name" value="CHROMOSOME-PARTITIONING PROTEIN PARB-RELATED"/>
    <property type="match status" value="1"/>
</dbReference>
<accession>A0A174ZXV1</accession>
<dbReference type="OrthoDB" id="9771505at2"/>
<dbReference type="InterPro" id="IPR036086">
    <property type="entry name" value="ParB/Sulfiredoxin_sf"/>
</dbReference>
<dbReference type="Gene3D" id="1.10.10.2830">
    <property type="match status" value="1"/>
</dbReference>
<dbReference type="SUPFAM" id="SSF110849">
    <property type="entry name" value="ParB/Sulfiredoxin"/>
    <property type="match status" value="1"/>
</dbReference>
<dbReference type="SMART" id="SM00470">
    <property type="entry name" value="ParB"/>
    <property type="match status" value="1"/>
</dbReference>
<name>A0A174ZXV1_9FIRM</name>
<dbReference type="Gene3D" id="3.90.1530.30">
    <property type="match status" value="1"/>
</dbReference>
<gene>
    <name evidence="4" type="primary">parB_3</name>
    <name evidence="4" type="ORF">ERS852540_01758</name>
</gene>
<organism evidence="4 5">
    <name type="scientific">[Eubacterium] siraeum</name>
    <dbReference type="NCBI Taxonomy" id="39492"/>
    <lineage>
        <taxon>Bacteria</taxon>
        <taxon>Bacillati</taxon>
        <taxon>Bacillota</taxon>
        <taxon>Clostridia</taxon>
        <taxon>Eubacteriales</taxon>
        <taxon>Oscillospiraceae</taxon>
        <taxon>Oscillospiraceae incertae sedis</taxon>
    </lineage>
</organism>
<dbReference type="GO" id="GO:0003677">
    <property type="term" value="F:DNA binding"/>
    <property type="evidence" value="ECO:0007669"/>
    <property type="project" value="InterPro"/>
</dbReference>
<reference evidence="4 5" key="1">
    <citation type="submission" date="2015-09" db="EMBL/GenBank/DDBJ databases">
        <authorList>
            <consortium name="Pathogen Informatics"/>
        </authorList>
    </citation>
    <scope>NUCLEOTIDE SEQUENCE [LARGE SCALE GENOMIC DNA]</scope>
    <source>
        <strain evidence="4 5">2789STDY5834928</strain>
    </source>
</reference>
<dbReference type="Pfam" id="PF17762">
    <property type="entry name" value="HTH_ParB"/>
    <property type="match status" value="1"/>
</dbReference>
<dbReference type="STRING" id="39492.ERS852540_01758"/>
<dbReference type="CDD" id="cd16407">
    <property type="entry name" value="ParB_N_like"/>
    <property type="match status" value="1"/>
</dbReference>
<dbReference type="InterPro" id="IPR003115">
    <property type="entry name" value="ParB_N"/>
</dbReference>
<comment type="similarity">
    <text evidence="1">Belongs to the ParB family.</text>
</comment>
<proteinExistence type="inferred from homology"/>
<keyword evidence="2" id="KW-0159">Chromosome partition</keyword>
<evidence type="ECO:0000256" key="2">
    <source>
        <dbReference type="ARBA" id="ARBA00022829"/>
    </source>
</evidence>
<dbReference type="NCBIfam" id="TIGR00180">
    <property type="entry name" value="parB_part"/>
    <property type="match status" value="1"/>
</dbReference>
<evidence type="ECO:0000313" key="5">
    <source>
        <dbReference type="Proteomes" id="UP000095662"/>
    </source>
</evidence>